<feature type="transmembrane region" description="Helical" evidence="1">
    <location>
        <begin position="12"/>
        <end position="34"/>
    </location>
</feature>
<dbReference type="OrthoDB" id="2965373at2"/>
<feature type="transmembrane region" description="Helical" evidence="1">
    <location>
        <begin position="272"/>
        <end position="290"/>
    </location>
</feature>
<evidence type="ECO:0000313" key="3">
    <source>
        <dbReference type="Proteomes" id="UP000030401"/>
    </source>
</evidence>
<dbReference type="STRING" id="1385512.N784_14640"/>
<reference evidence="2 3" key="1">
    <citation type="submission" date="2013-08" db="EMBL/GenBank/DDBJ databases">
        <authorList>
            <person name="Huang J."/>
            <person name="Wang G."/>
        </authorList>
    </citation>
    <scope>NUCLEOTIDE SEQUENCE [LARGE SCALE GENOMIC DNA]</scope>
    <source>
        <strain evidence="2 3">JSM 072002</strain>
    </source>
</reference>
<feature type="transmembrane region" description="Helical" evidence="1">
    <location>
        <begin position="180"/>
        <end position="201"/>
    </location>
</feature>
<evidence type="ECO:0000313" key="2">
    <source>
        <dbReference type="EMBL" id="KGX87480.1"/>
    </source>
</evidence>
<comment type="caution">
    <text evidence="2">The sequence shown here is derived from an EMBL/GenBank/DDBJ whole genome shotgun (WGS) entry which is preliminary data.</text>
</comment>
<dbReference type="AlphaFoldDB" id="A0A0A5G8N7"/>
<name>A0A0A5G8N7_9BACI</name>
<proteinExistence type="predicted"/>
<keyword evidence="3" id="KW-1185">Reference proteome</keyword>
<gene>
    <name evidence="2" type="ORF">N784_14640</name>
</gene>
<keyword evidence="1" id="KW-0812">Transmembrane</keyword>
<protein>
    <submittedName>
        <fullName evidence="2">Uncharacterized protein</fullName>
    </submittedName>
</protein>
<dbReference type="Proteomes" id="UP000030401">
    <property type="component" value="Unassembled WGS sequence"/>
</dbReference>
<dbReference type="GO" id="GO:0140359">
    <property type="term" value="F:ABC-type transporter activity"/>
    <property type="evidence" value="ECO:0007669"/>
    <property type="project" value="InterPro"/>
</dbReference>
<dbReference type="EMBL" id="AVPG01000006">
    <property type="protein sequence ID" value="KGX87480.1"/>
    <property type="molecule type" value="Genomic_DNA"/>
</dbReference>
<keyword evidence="1" id="KW-1133">Transmembrane helix</keyword>
<keyword evidence="1" id="KW-0472">Membrane</keyword>
<evidence type="ECO:0000256" key="1">
    <source>
        <dbReference type="SAM" id="Phobius"/>
    </source>
</evidence>
<sequence>MLKSYTNECMKLIKHPVSIWSIVLFGIFIIYSYISVGLHFQSSFTSFMENSSFNEQETIEFIKDSDTTNSLAAMLFILSKKMVIPYSLASVNALGPILISIVGALIFGIEYRHFTIRQLWISGMTRSEVLIGKVMGIFTFIIFFILVSIIIGLTVSFITPAIFNLPMNIVSTESIQLNDYFLQILGTILSLLLWGIFAGCITVISKSLITGVIIGFIYPTIESSILHSWSFGQYFPLFIQKSMLPNLFRDTENGGIVSFYDMPDIYTVNQSLLFTFFYTLTFIFITLIVLKKQRIPML</sequence>
<feature type="transmembrane region" description="Helical" evidence="1">
    <location>
        <begin position="208"/>
        <end position="229"/>
    </location>
</feature>
<feature type="transmembrane region" description="Helical" evidence="1">
    <location>
        <begin position="84"/>
        <end position="109"/>
    </location>
</feature>
<dbReference type="GO" id="GO:0005886">
    <property type="term" value="C:plasma membrane"/>
    <property type="evidence" value="ECO:0007669"/>
    <property type="project" value="UniProtKB-SubCell"/>
</dbReference>
<organism evidence="2 3">
    <name type="scientific">Pontibacillus litoralis JSM 072002</name>
    <dbReference type="NCBI Taxonomy" id="1385512"/>
    <lineage>
        <taxon>Bacteria</taxon>
        <taxon>Bacillati</taxon>
        <taxon>Bacillota</taxon>
        <taxon>Bacilli</taxon>
        <taxon>Bacillales</taxon>
        <taxon>Bacillaceae</taxon>
        <taxon>Pontibacillus</taxon>
    </lineage>
</organism>
<accession>A0A0A5G8N7</accession>
<dbReference type="RefSeq" id="WP_036833237.1">
    <property type="nucleotide sequence ID" value="NZ_AVPG01000006.1"/>
</dbReference>
<feature type="transmembrane region" description="Helical" evidence="1">
    <location>
        <begin position="130"/>
        <end position="160"/>
    </location>
</feature>